<evidence type="ECO:0000313" key="2">
    <source>
        <dbReference type="EMBL" id="PNH07754.1"/>
    </source>
</evidence>
<accession>A0A2J8A5F6</accession>
<evidence type="ECO:0000313" key="3">
    <source>
        <dbReference type="Proteomes" id="UP000236333"/>
    </source>
</evidence>
<feature type="compositionally biased region" description="Low complexity" evidence="1">
    <location>
        <begin position="11"/>
        <end position="29"/>
    </location>
</feature>
<feature type="region of interest" description="Disordered" evidence="1">
    <location>
        <begin position="1"/>
        <end position="49"/>
    </location>
</feature>
<feature type="compositionally biased region" description="Polar residues" evidence="1">
    <location>
        <begin position="184"/>
        <end position="194"/>
    </location>
</feature>
<protein>
    <recommendedName>
        <fullName evidence="4">PsbP C-terminal domain-containing protein</fullName>
    </recommendedName>
</protein>
<feature type="compositionally biased region" description="Gly residues" evidence="1">
    <location>
        <begin position="217"/>
        <end position="230"/>
    </location>
</feature>
<dbReference type="AlphaFoldDB" id="A0A2J8A5F6"/>
<feature type="region of interest" description="Disordered" evidence="1">
    <location>
        <begin position="169"/>
        <end position="230"/>
    </location>
</feature>
<evidence type="ECO:0008006" key="4">
    <source>
        <dbReference type="Google" id="ProtNLM"/>
    </source>
</evidence>
<dbReference type="EMBL" id="PGGS01000163">
    <property type="protein sequence ID" value="PNH07754.1"/>
    <property type="molecule type" value="Genomic_DNA"/>
</dbReference>
<sequence>MLQQNARTVLPRHGAFGAGPAPRAGRVGASPIVRASAAGKQPSEEGDAELQLSRRQALAAQLVLVAGVLAPAAPARAEEAVEAKVEPGQMKQLTNGTLAYQFEYPTSTTSGASCGVSPRRPADAVDEAMALVTVRPFSVSPRQPATAPLRPARCTRVLVAPMAAKKGFGEPKKELAAQEPQADTGASSSSSRQEPANIPPPVAPRGRVVRETPQVRGAGGRGAVCVGGGG</sequence>
<comment type="caution">
    <text evidence="2">The sequence shown here is derived from an EMBL/GenBank/DDBJ whole genome shotgun (WGS) entry which is preliminary data.</text>
</comment>
<gene>
    <name evidence="2" type="ORF">TSOC_005787</name>
</gene>
<dbReference type="Proteomes" id="UP000236333">
    <property type="component" value="Unassembled WGS sequence"/>
</dbReference>
<organism evidence="2 3">
    <name type="scientific">Tetrabaena socialis</name>
    <dbReference type="NCBI Taxonomy" id="47790"/>
    <lineage>
        <taxon>Eukaryota</taxon>
        <taxon>Viridiplantae</taxon>
        <taxon>Chlorophyta</taxon>
        <taxon>core chlorophytes</taxon>
        <taxon>Chlorophyceae</taxon>
        <taxon>CS clade</taxon>
        <taxon>Chlamydomonadales</taxon>
        <taxon>Tetrabaenaceae</taxon>
        <taxon>Tetrabaena</taxon>
    </lineage>
</organism>
<name>A0A2J8A5F6_9CHLO</name>
<reference evidence="2 3" key="1">
    <citation type="journal article" date="2017" name="Mol. Biol. Evol.">
        <title>The 4-celled Tetrabaena socialis nuclear genome reveals the essential components for genetic control of cell number at the origin of multicellularity in the volvocine lineage.</title>
        <authorList>
            <person name="Featherston J."/>
            <person name="Arakaki Y."/>
            <person name="Hanschen E.R."/>
            <person name="Ferris P.J."/>
            <person name="Michod R.E."/>
            <person name="Olson B.J.S.C."/>
            <person name="Nozaki H."/>
            <person name="Durand P.M."/>
        </authorList>
    </citation>
    <scope>NUCLEOTIDE SEQUENCE [LARGE SCALE GENOMIC DNA]</scope>
    <source>
        <strain evidence="2 3">NIES-571</strain>
    </source>
</reference>
<proteinExistence type="predicted"/>
<keyword evidence="3" id="KW-1185">Reference proteome</keyword>
<evidence type="ECO:0000256" key="1">
    <source>
        <dbReference type="SAM" id="MobiDB-lite"/>
    </source>
</evidence>